<protein>
    <submittedName>
        <fullName evidence="8">Molybdopterin-dependent oxidoreductase</fullName>
    </submittedName>
</protein>
<evidence type="ECO:0000313" key="9">
    <source>
        <dbReference type="Proteomes" id="UP000480185"/>
    </source>
</evidence>
<dbReference type="Gene3D" id="2.40.40.20">
    <property type="match status" value="1"/>
</dbReference>
<dbReference type="AlphaFoldDB" id="A0A6G1X9G1"/>
<evidence type="ECO:0000313" key="8">
    <source>
        <dbReference type="EMBL" id="MRG87614.1"/>
    </source>
</evidence>
<dbReference type="InterPro" id="IPR006963">
    <property type="entry name" value="Mopterin_OxRdtase_4Fe-4S_dom"/>
</dbReference>
<reference evidence="8 9" key="1">
    <citation type="submission" date="2019-11" db="EMBL/GenBank/DDBJ databases">
        <authorList>
            <person name="Li J."/>
        </authorList>
    </citation>
    <scope>NUCLEOTIDE SEQUENCE [LARGE SCALE GENOMIC DNA]</scope>
    <source>
        <strain evidence="8 9">J4</strain>
    </source>
</reference>
<dbReference type="PROSITE" id="PS51669">
    <property type="entry name" value="4FE4S_MOW_BIS_MGD"/>
    <property type="match status" value="1"/>
</dbReference>
<keyword evidence="5" id="KW-0411">Iron-sulfur</keyword>
<proteinExistence type="predicted"/>
<dbReference type="Pfam" id="PF01568">
    <property type="entry name" value="Molydop_binding"/>
    <property type="match status" value="1"/>
</dbReference>
<dbReference type="OrthoDB" id="9805142at2"/>
<dbReference type="InterPro" id="IPR050123">
    <property type="entry name" value="Prok_molybdopt-oxidoreductase"/>
</dbReference>
<evidence type="ECO:0000259" key="7">
    <source>
        <dbReference type="PROSITE" id="PS51669"/>
    </source>
</evidence>
<evidence type="ECO:0000256" key="2">
    <source>
        <dbReference type="ARBA" id="ARBA00022485"/>
    </source>
</evidence>
<dbReference type="SUPFAM" id="SSF53706">
    <property type="entry name" value="Formate dehydrogenase/DMSO reductase, domains 1-3"/>
    <property type="match status" value="1"/>
</dbReference>
<dbReference type="InterPro" id="IPR009010">
    <property type="entry name" value="Asp_de-COase-like_dom_sf"/>
</dbReference>
<name>A0A6G1X9G1_9BACI</name>
<dbReference type="Proteomes" id="UP000480185">
    <property type="component" value="Unassembled WGS sequence"/>
</dbReference>
<keyword evidence="3" id="KW-0479">Metal-binding</keyword>
<comment type="caution">
    <text evidence="8">The sequence shown here is derived from an EMBL/GenBank/DDBJ whole genome shotgun (WGS) entry which is preliminary data.</text>
</comment>
<dbReference type="Gene3D" id="3.40.228.10">
    <property type="entry name" value="Dimethylsulfoxide Reductase, domain 2"/>
    <property type="match status" value="1"/>
</dbReference>
<dbReference type="Gene3D" id="3.40.50.740">
    <property type="match status" value="1"/>
</dbReference>
<feature type="domain" description="4Fe-4S Mo/W bis-MGD-type" evidence="7">
    <location>
        <begin position="19"/>
        <end position="75"/>
    </location>
</feature>
<dbReference type="InterPro" id="IPR006657">
    <property type="entry name" value="MoPterin_dinucl-bd_dom"/>
</dbReference>
<dbReference type="PANTHER" id="PTHR43105">
    <property type="entry name" value="RESPIRATORY NITRATE REDUCTASE"/>
    <property type="match status" value="1"/>
</dbReference>
<dbReference type="Pfam" id="PF04879">
    <property type="entry name" value="Molybdop_Fe4S4"/>
    <property type="match status" value="1"/>
</dbReference>
<dbReference type="GO" id="GO:0016491">
    <property type="term" value="F:oxidoreductase activity"/>
    <property type="evidence" value="ECO:0007669"/>
    <property type="project" value="InterPro"/>
</dbReference>
<gene>
    <name evidence="8" type="ORF">GH754_15105</name>
</gene>
<evidence type="ECO:0000256" key="1">
    <source>
        <dbReference type="ARBA" id="ARBA00001942"/>
    </source>
</evidence>
<dbReference type="SUPFAM" id="SSF50692">
    <property type="entry name" value="ADC-like"/>
    <property type="match status" value="1"/>
</dbReference>
<sequence>MNWEKSRVDINLYSQGDIDQWVYSTCNICSIGCGCYIGVKDNKIVGIKGNEDHDINRGRLDPKGENQWYANNSQDRLTTPLIRKDGTLQPASWDEAMNLIVTRTKETLRTIGSDGIAFYSTGQGTLETYYTIAKIGRAGLRSHLLDANTRLCTATTEWCLFQSFGSDGVPSSFEDVDLTDTIMFFGHNPAETGTVFFERIMERKRRTGKPYIIAVDVRKTLTAKEADLFLQLKPGTNLALLNGIVHLLLKNGWVDKDFIGKHTVGFERIHWATEAWTPSMAETVTGIPGHIIEMAAQVIGKTNSLVCTTLQGAYQTADATSTCVAINNIHLIRGLIGKPGSGPLHMAGQPSSSGNRTVGGVGTYPGNRNPGNPKHIKEMAELWNVNTSDLEVGPEKGIEEIVHLMEIGKIGLFWNINTNPMASLPNRQRAKKAFENTFVVVQDPFLTETTEVADIVLPPAIWGEKEGTMENADRTINLLTKAVDPPNGIKSDFGILLDFAKRMGFKDKDGKPLITYETPEQCFEEWKKVSKGRPSDMSAATYEKLKKYNGLRWPIDEKHPLGTPRLYSDFKFHTFPDDAQSYGKDLFTGRPRTKEEFESMQANGRAILYGTHYVPPLEQPREEYPFWLTTGRLVWHWHTRTKTGRSPYLQMIAPEGYAEINIVDAENLGIIPGELVKVSSPRGSIKVPARVVDTVQPGLIFVPFHYGTWENNQSANELTVDFTDPLSKQPTFKQCSCKIKPVRNKIMISENQTFENIAEINGLSLEELAKINQMIPPYRADIGDQIEVPLSRANVEIPPYMPYRNIERYPHFSQAELPFEKE</sequence>
<dbReference type="EMBL" id="WJNH01000010">
    <property type="protein sequence ID" value="MRG87614.1"/>
    <property type="molecule type" value="Genomic_DNA"/>
</dbReference>
<dbReference type="GO" id="GO:0051539">
    <property type="term" value="F:4 iron, 4 sulfur cluster binding"/>
    <property type="evidence" value="ECO:0007669"/>
    <property type="project" value="UniProtKB-KW"/>
</dbReference>
<evidence type="ECO:0000256" key="4">
    <source>
        <dbReference type="ARBA" id="ARBA00023004"/>
    </source>
</evidence>
<keyword evidence="4" id="KW-0408">Iron</keyword>
<keyword evidence="2" id="KW-0004">4Fe-4S</keyword>
<organism evidence="8 9">
    <name type="scientific">Salinibacillus xinjiangensis</name>
    <dbReference type="NCBI Taxonomy" id="1229268"/>
    <lineage>
        <taxon>Bacteria</taxon>
        <taxon>Bacillati</taxon>
        <taxon>Bacillota</taxon>
        <taxon>Bacilli</taxon>
        <taxon>Bacillales</taxon>
        <taxon>Bacillaceae</taxon>
        <taxon>Salinibacillus</taxon>
    </lineage>
</organism>
<dbReference type="Gene3D" id="2.20.25.90">
    <property type="entry name" value="ADC-like domains"/>
    <property type="match status" value="1"/>
</dbReference>
<keyword evidence="9" id="KW-1185">Reference proteome</keyword>
<dbReference type="Pfam" id="PF00384">
    <property type="entry name" value="Molybdopterin"/>
    <property type="match status" value="1"/>
</dbReference>
<dbReference type="GO" id="GO:0046872">
    <property type="term" value="F:metal ion binding"/>
    <property type="evidence" value="ECO:0007669"/>
    <property type="project" value="UniProtKB-KW"/>
</dbReference>
<dbReference type="PROSITE" id="PS51257">
    <property type="entry name" value="PROKAR_LIPOPROTEIN"/>
    <property type="match status" value="1"/>
</dbReference>
<evidence type="ECO:0000256" key="6">
    <source>
        <dbReference type="SAM" id="MobiDB-lite"/>
    </source>
</evidence>
<dbReference type="GO" id="GO:0043546">
    <property type="term" value="F:molybdopterin cofactor binding"/>
    <property type="evidence" value="ECO:0007669"/>
    <property type="project" value="InterPro"/>
</dbReference>
<dbReference type="InterPro" id="IPR006656">
    <property type="entry name" value="Mopterin_OxRdtase"/>
</dbReference>
<dbReference type="PANTHER" id="PTHR43105:SF10">
    <property type="entry name" value="NADH-QUINONE OXIDOREDUCTASE SUBUNIT G"/>
    <property type="match status" value="1"/>
</dbReference>
<dbReference type="SMART" id="SM00926">
    <property type="entry name" value="Molybdop_Fe4S4"/>
    <property type="match status" value="1"/>
</dbReference>
<accession>A0A6G1X9G1</accession>
<comment type="cofactor">
    <cofactor evidence="1">
        <name>Mo-bis(molybdopterin guanine dinucleotide)</name>
        <dbReference type="ChEBI" id="CHEBI:60539"/>
    </cofactor>
</comment>
<feature type="region of interest" description="Disordered" evidence="6">
    <location>
        <begin position="347"/>
        <end position="370"/>
    </location>
</feature>
<evidence type="ECO:0000256" key="3">
    <source>
        <dbReference type="ARBA" id="ARBA00022723"/>
    </source>
</evidence>
<dbReference type="CDD" id="cd00508">
    <property type="entry name" value="MopB_CT_Fdh-Nap-like"/>
    <property type="match status" value="1"/>
</dbReference>
<evidence type="ECO:0000256" key="5">
    <source>
        <dbReference type="ARBA" id="ARBA00023014"/>
    </source>
</evidence>